<evidence type="ECO:0000256" key="2">
    <source>
        <dbReference type="ARBA" id="ARBA00022574"/>
    </source>
</evidence>
<comment type="similarity">
    <text evidence="1">Belongs to the WD repeat WDR55 family.</text>
</comment>
<evidence type="ECO:0000256" key="5">
    <source>
        <dbReference type="SAM" id="MobiDB-lite"/>
    </source>
</evidence>
<dbReference type="PANTHER" id="PTHR44019">
    <property type="entry name" value="WD REPEAT-CONTAINING PROTEIN 55"/>
    <property type="match status" value="1"/>
</dbReference>
<dbReference type="PANTHER" id="PTHR44019:SF20">
    <property type="entry name" value="WD REPEAT-CONTAINING PROTEIN 55"/>
    <property type="match status" value="1"/>
</dbReference>
<dbReference type="EMBL" id="GBBI01004953">
    <property type="protein sequence ID" value="JAC13759.1"/>
    <property type="molecule type" value="mRNA"/>
</dbReference>
<dbReference type="Gene3D" id="2.130.10.10">
    <property type="entry name" value="YVTN repeat-like/Quinoprotein amine dehydrogenase"/>
    <property type="match status" value="2"/>
</dbReference>
<dbReference type="InterPro" id="IPR001680">
    <property type="entry name" value="WD40_rpt"/>
</dbReference>
<sequence length="414" mass="46194">DEGGNASSLASDDYNEEEEEEVISSTGDGEQEQGDFDSDLEEDGSDETEGEDSSDMSESGEKPAEQSYDNIDEKIELTLDNPKNAFSSLSIDLSHTPTSLRCSPKDNVACIATVNGNVIFVKYDESSIECLAEVECYAEESCVDIDFSKCGNTVYTVCGRHEVIMIDVDSHQMYNFGNLSNDQNTNLTNIKCINHNYFCTADDKGHVKVWDTRCIKPFKAASCLRHGSDEVSDYISDVVVNEDGQRMATASGAGVVTIFDVRKLNIINQNTESKSDLTSLASISNDSEVVAGSLRGDLVFTSWQESQHKSHIFNALQNVACNSIKAFTENLIITSWDDNFIRLFGVYPHKFLAFIGQKAFPAEFLDLDSQKHYLLSCGFDKKVWLWNVQGLERKAKKLRTKPFLFEENHFFSDL</sequence>
<dbReference type="SUPFAM" id="SSF50978">
    <property type="entry name" value="WD40 repeat-like"/>
    <property type="match status" value="1"/>
</dbReference>
<keyword evidence="3" id="KW-0677">Repeat</keyword>
<accession>A0A023EYQ9</accession>
<dbReference type="AlphaFoldDB" id="A0A023EYQ9"/>
<feature type="compositionally biased region" description="Polar residues" evidence="5">
    <location>
        <begin position="1"/>
        <end position="10"/>
    </location>
</feature>
<name>A0A023EYQ9_TRIIF</name>
<evidence type="ECO:0000256" key="4">
    <source>
        <dbReference type="ARBA" id="ARBA00023478"/>
    </source>
</evidence>
<proteinExistence type="evidence at transcript level"/>
<evidence type="ECO:0000256" key="1">
    <source>
        <dbReference type="ARBA" id="ARBA00007625"/>
    </source>
</evidence>
<organism evidence="6">
    <name type="scientific">Triatoma infestans</name>
    <name type="common">Assassin bug</name>
    <dbReference type="NCBI Taxonomy" id="30076"/>
    <lineage>
        <taxon>Eukaryota</taxon>
        <taxon>Metazoa</taxon>
        <taxon>Ecdysozoa</taxon>
        <taxon>Arthropoda</taxon>
        <taxon>Hexapoda</taxon>
        <taxon>Insecta</taxon>
        <taxon>Pterygota</taxon>
        <taxon>Neoptera</taxon>
        <taxon>Paraneoptera</taxon>
        <taxon>Hemiptera</taxon>
        <taxon>Heteroptera</taxon>
        <taxon>Panheteroptera</taxon>
        <taxon>Cimicomorpha</taxon>
        <taxon>Reduviidae</taxon>
        <taxon>Triatominae</taxon>
        <taxon>Triatoma</taxon>
    </lineage>
</organism>
<reference evidence="6" key="1">
    <citation type="journal article" date="2014" name="PLoS Negl. Trop. Dis.">
        <title>An updated insight into the Sialotranscriptome of Triatoma infestans: developmental stage and geographic variations.</title>
        <authorList>
            <person name="Schwarz A."/>
            <person name="Medrano-Mercado N."/>
            <person name="Schaub G.A."/>
            <person name="Struchiner C.J."/>
            <person name="Bargues M.D."/>
            <person name="Levy M.Z."/>
            <person name="Ribeiro J.M."/>
        </authorList>
    </citation>
    <scope>NUCLEOTIDE SEQUENCE</scope>
    <source>
        <strain evidence="6">Chile</strain>
        <tissue evidence="6">Salivary glands</tissue>
    </source>
</reference>
<dbReference type="SMART" id="SM00320">
    <property type="entry name" value="WD40"/>
    <property type="match status" value="5"/>
</dbReference>
<evidence type="ECO:0000256" key="3">
    <source>
        <dbReference type="ARBA" id="ARBA00022737"/>
    </source>
</evidence>
<feature type="non-terminal residue" evidence="6">
    <location>
        <position position="1"/>
    </location>
</feature>
<evidence type="ECO:0000313" key="6">
    <source>
        <dbReference type="EMBL" id="JAC13759.1"/>
    </source>
</evidence>
<dbReference type="InterPro" id="IPR015943">
    <property type="entry name" value="WD40/YVTN_repeat-like_dom_sf"/>
</dbReference>
<feature type="compositionally biased region" description="Acidic residues" evidence="5">
    <location>
        <begin position="13"/>
        <end position="22"/>
    </location>
</feature>
<feature type="region of interest" description="Disordered" evidence="5">
    <location>
        <begin position="1"/>
        <end position="67"/>
    </location>
</feature>
<dbReference type="InterPro" id="IPR036322">
    <property type="entry name" value="WD40_repeat_dom_sf"/>
</dbReference>
<protein>
    <recommendedName>
        <fullName evidence="4">WD repeat-containing protein 55 homolog</fullName>
    </recommendedName>
</protein>
<dbReference type="InterPro" id="IPR050505">
    <property type="entry name" value="WDR55/POC1"/>
</dbReference>
<keyword evidence="2" id="KW-0853">WD repeat</keyword>
<feature type="compositionally biased region" description="Acidic residues" evidence="5">
    <location>
        <begin position="29"/>
        <end position="55"/>
    </location>
</feature>